<reference evidence="3" key="1">
    <citation type="journal article" date="2019" name="Int. J. Syst. Evol. Microbiol.">
        <title>The Global Catalogue of Microorganisms (GCM) 10K type strain sequencing project: providing services to taxonomists for standard genome sequencing and annotation.</title>
        <authorList>
            <consortium name="The Broad Institute Genomics Platform"/>
            <consortium name="The Broad Institute Genome Sequencing Center for Infectious Disease"/>
            <person name="Wu L."/>
            <person name="Ma J."/>
        </authorList>
    </citation>
    <scope>NUCLEOTIDE SEQUENCE [LARGE SCALE GENOMIC DNA]</scope>
    <source>
        <strain evidence="3">CCM 8391</strain>
    </source>
</reference>
<dbReference type="RefSeq" id="WP_379586876.1">
    <property type="nucleotide sequence ID" value="NZ_JBHSQW010000039.1"/>
</dbReference>
<evidence type="ECO:0000313" key="3">
    <source>
        <dbReference type="Proteomes" id="UP001596302"/>
    </source>
</evidence>
<name>A0ABW1J774_9PSEU</name>
<feature type="domain" description="STAS" evidence="1">
    <location>
        <begin position="1"/>
        <end position="80"/>
    </location>
</feature>
<dbReference type="EMBL" id="JBHSQW010000039">
    <property type="protein sequence ID" value="MFC5996300.1"/>
    <property type="molecule type" value="Genomic_DNA"/>
</dbReference>
<dbReference type="Gene3D" id="3.30.750.24">
    <property type="entry name" value="STAS domain"/>
    <property type="match status" value="1"/>
</dbReference>
<dbReference type="InterPro" id="IPR058548">
    <property type="entry name" value="MlaB-like_STAS"/>
</dbReference>
<comment type="caution">
    <text evidence="2">The sequence shown here is derived from an EMBL/GenBank/DDBJ whole genome shotgun (WGS) entry which is preliminary data.</text>
</comment>
<gene>
    <name evidence="2" type="ORF">ACFQE5_19025</name>
</gene>
<dbReference type="Proteomes" id="UP001596302">
    <property type="component" value="Unassembled WGS sequence"/>
</dbReference>
<proteinExistence type="predicted"/>
<evidence type="ECO:0000313" key="2">
    <source>
        <dbReference type="EMBL" id="MFC5996300.1"/>
    </source>
</evidence>
<protein>
    <submittedName>
        <fullName evidence="2">STAS domain-containing protein</fullName>
    </submittedName>
</protein>
<sequence length="80" mass="8495">MTGPDPELCGRVRALLAAGTVVVLDVRALTEPDRASLDALLRLALAARRLGGRIRLRNVSVRLRDLLTGAGFGAVFDLEG</sequence>
<dbReference type="InterPro" id="IPR002645">
    <property type="entry name" value="STAS_dom"/>
</dbReference>
<evidence type="ECO:0000259" key="1">
    <source>
        <dbReference type="PROSITE" id="PS50801"/>
    </source>
</evidence>
<dbReference type="Pfam" id="PF13466">
    <property type="entry name" value="STAS_2"/>
    <property type="match status" value="1"/>
</dbReference>
<accession>A0ABW1J774</accession>
<organism evidence="2 3">
    <name type="scientific">Pseudonocardia hispaniensis</name>
    <dbReference type="NCBI Taxonomy" id="904933"/>
    <lineage>
        <taxon>Bacteria</taxon>
        <taxon>Bacillati</taxon>
        <taxon>Actinomycetota</taxon>
        <taxon>Actinomycetes</taxon>
        <taxon>Pseudonocardiales</taxon>
        <taxon>Pseudonocardiaceae</taxon>
        <taxon>Pseudonocardia</taxon>
    </lineage>
</organism>
<dbReference type="SUPFAM" id="SSF52091">
    <property type="entry name" value="SpoIIaa-like"/>
    <property type="match status" value="1"/>
</dbReference>
<dbReference type="PROSITE" id="PS50801">
    <property type="entry name" value="STAS"/>
    <property type="match status" value="1"/>
</dbReference>
<keyword evidence="3" id="KW-1185">Reference proteome</keyword>
<dbReference type="InterPro" id="IPR036513">
    <property type="entry name" value="STAS_dom_sf"/>
</dbReference>